<comment type="caution">
    <text evidence="4">The sequence shown here is derived from an EMBL/GenBank/DDBJ whole genome shotgun (WGS) entry which is preliminary data.</text>
</comment>
<gene>
    <name evidence="4" type="ORF">BHF71_04105</name>
</gene>
<dbReference type="InterPro" id="IPR036271">
    <property type="entry name" value="Tet_transcr_reg_TetR-rel_C_sf"/>
</dbReference>
<dbReference type="OrthoDB" id="9809994at2"/>
<dbReference type="InterPro" id="IPR050109">
    <property type="entry name" value="HTH-type_TetR-like_transc_reg"/>
</dbReference>
<dbReference type="PRINTS" id="PR00455">
    <property type="entry name" value="HTHTETR"/>
</dbReference>
<feature type="domain" description="HTH tetR-type" evidence="3">
    <location>
        <begin position="6"/>
        <end position="66"/>
    </location>
</feature>
<dbReference type="Gene3D" id="1.10.357.10">
    <property type="entry name" value="Tetracycline Repressor, domain 2"/>
    <property type="match status" value="1"/>
</dbReference>
<dbReference type="SUPFAM" id="SSF46689">
    <property type="entry name" value="Homeodomain-like"/>
    <property type="match status" value="1"/>
</dbReference>
<evidence type="ECO:0000313" key="5">
    <source>
        <dbReference type="Proteomes" id="UP000243739"/>
    </source>
</evidence>
<dbReference type="Pfam" id="PF08359">
    <property type="entry name" value="TetR_C_4"/>
    <property type="match status" value="1"/>
</dbReference>
<protein>
    <submittedName>
        <fullName evidence="4">TetR family transcriptional regulator</fullName>
    </submittedName>
</protein>
<accession>A0A1D2YS97</accession>
<dbReference type="InterPro" id="IPR001647">
    <property type="entry name" value="HTH_TetR"/>
</dbReference>
<reference evidence="4 5" key="1">
    <citation type="submission" date="2016-09" db="EMBL/GenBank/DDBJ databases">
        <title>Draft genome sequence for the type strain of Vulcanibacillus modesticaldus BR, a strictly anaerobic, moderately thermophilic, and nitrate-reducing bacterium from deep sea-hydrothermal vents of the Mid-Atlantic Ridge.</title>
        <authorList>
            <person name="Abin C.A."/>
            <person name="Hollibaugh J.T."/>
        </authorList>
    </citation>
    <scope>NUCLEOTIDE SEQUENCE [LARGE SCALE GENOMIC DNA]</scope>
    <source>
        <strain evidence="4 5">BR</strain>
    </source>
</reference>
<evidence type="ECO:0000313" key="4">
    <source>
        <dbReference type="EMBL" id="OEF96918.1"/>
    </source>
</evidence>
<dbReference type="RefSeq" id="WP_069657551.1">
    <property type="nucleotide sequence ID" value="NZ_MIJF01000078.1"/>
</dbReference>
<dbReference type="GO" id="GO:0003700">
    <property type="term" value="F:DNA-binding transcription factor activity"/>
    <property type="evidence" value="ECO:0007669"/>
    <property type="project" value="TreeGrafter"/>
</dbReference>
<dbReference type="SUPFAM" id="SSF48498">
    <property type="entry name" value="Tetracyclin repressor-like, C-terminal domain"/>
    <property type="match status" value="1"/>
</dbReference>
<feature type="DNA-binding region" description="H-T-H motif" evidence="2">
    <location>
        <begin position="29"/>
        <end position="48"/>
    </location>
</feature>
<keyword evidence="5" id="KW-1185">Reference proteome</keyword>
<dbReference type="GO" id="GO:0000976">
    <property type="term" value="F:transcription cis-regulatory region binding"/>
    <property type="evidence" value="ECO:0007669"/>
    <property type="project" value="TreeGrafter"/>
</dbReference>
<dbReference type="Pfam" id="PF00440">
    <property type="entry name" value="TetR_N"/>
    <property type="match status" value="1"/>
</dbReference>
<evidence type="ECO:0000256" key="2">
    <source>
        <dbReference type="PROSITE-ProRule" id="PRU00335"/>
    </source>
</evidence>
<evidence type="ECO:0000259" key="3">
    <source>
        <dbReference type="PROSITE" id="PS50977"/>
    </source>
</evidence>
<sequence>MAKKTGEKFEAILDAAVKVIAQNGYHNSQVTKIAREARVADGTIYLYFENKDDILVSLFHTRMDEFATKVKQKIDLVDTPEEKLYQLIYMHFKIFALDHNLAIVTQIEIRQSNRRIRNDIGKSLKKYHRLIEELVEFGVQKGKFHDGIDVRLMRQMIFGILDETVSSWVMKDMKYDLLELVDPIYFLIANGIERKS</sequence>
<dbReference type="InterPro" id="IPR009057">
    <property type="entry name" value="Homeodomain-like_sf"/>
</dbReference>
<dbReference type="InterPro" id="IPR013570">
    <property type="entry name" value="Tscrpt_reg_YsiA_C"/>
</dbReference>
<evidence type="ECO:0000256" key="1">
    <source>
        <dbReference type="ARBA" id="ARBA00023125"/>
    </source>
</evidence>
<dbReference type="PANTHER" id="PTHR30055">
    <property type="entry name" value="HTH-TYPE TRANSCRIPTIONAL REGULATOR RUTR"/>
    <property type="match status" value="1"/>
</dbReference>
<proteinExistence type="predicted"/>
<keyword evidence="1 2" id="KW-0238">DNA-binding</keyword>
<dbReference type="Gene3D" id="1.10.10.60">
    <property type="entry name" value="Homeodomain-like"/>
    <property type="match status" value="1"/>
</dbReference>
<name>A0A1D2YS97_9BACI</name>
<dbReference type="AlphaFoldDB" id="A0A1D2YS97"/>
<organism evidence="4 5">
    <name type="scientific">Vulcanibacillus modesticaldus</name>
    <dbReference type="NCBI Taxonomy" id="337097"/>
    <lineage>
        <taxon>Bacteria</taxon>
        <taxon>Bacillati</taxon>
        <taxon>Bacillota</taxon>
        <taxon>Bacilli</taxon>
        <taxon>Bacillales</taxon>
        <taxon>Bacillaceae</taxon>
        <taxon>Vulcanibacillus</taxon>
    </lineage>
</organism>
<dbReference type="EMBL" id="MIJF01000078">
    <property type="protein sequence ID" value="OEF96918.1"/>
    <property type="molecule type" value="Genomic_DNA"/>
</dbReference>
<dbReference type="PROSITE" id="PS50977">
    <property type="entry name" value="HTH_TETR_2"/>
    <property type="match status" value="1"/>
</dbReference>
<dbReference type="STRING" id="337097.BHF71_04105"/>
<dbReference type="PANTHER" id="PTHR30055:SF195">
    <property type="entry name" value="FATTY ACID METABOLISM REGULATOR PROTEIN"/>
    <property type="match status" value="1"/>
</dbReference>
<dbReference type="Proteomes" id="UP000243739">
    <property type="component" value="Unassembled WGS sequence"/>
</dbReference>